<accession>A0A6B3CAF0</accession>
<proteinExistence type="predicted"/>
<organism evidence="2">
    <name type="scientific">Streptomyces sp. SID12501</name>
    <dbReference type="NCBI Taxonomy" id="2706042"/>
    <lineage>
        <taxon>Bacteria</taxon>
        <taxon>Bacillati</taxon>
        <taxon>Actinomycetota</taxon>
        <taxon>Actinomycetes</taxon>
        <taxon>Kitasatosporales</taxon>
        <taxon>Streptomycetaceae</taxon>
        <taxon>Streptomyces</taxon>
    </lineage>
</organism>
<protein>
    <submittedName>
        <fullName evidence="2">Nuclease</fullName>
    </submittedName>
</protein>
<evidence type="ECO:0000313" key="2">
    <source>
        <dbReference type="EMBL" id="NEC93394.1"/>
    </source>
</evidence>
<dbReference type="AlphaFoldDB" id="A0A6B3CAF0"/>
<gene>
    <name evidence="2" type="ORF">G3I71_48470</name>
</gene>
<dbReference type="RefSeq" id="WP_203733208.1">
    <property type="nucleotide sequence ID" value="NZ_JAAGLU010000789.1"/>
</dbReference>
<feature type="non-terminal residue" evidence="2">
    <location>
        <position position="140"/>
    </location>
</feature>
<feature type="domain" description="YprB ribonuclease H-like" evidence="1">
    <location>
        <begin position="2"/>
        <end position="128"/>
    </location>
</feature>
<name>A0A6B3CAF0_9ACTN</name>
<evidence type="ECO:0000259" key="1">
    <source>
        <dbReference type="Pfam" id="PF13482"/>
    </source>
</evidence>
<dbReference type="Pfam" id="PF13482">
    <property type="entry name" value="RNase_H_2"/>
    <property type="match status" value="1"/>
</dbReference>
<sequence>ARHPGLHVYHYAPYEKTALRRLAARHGEGEAEVDALLREGVLVDLYAAVKAGVRTGQRSYSLKKLEPLYMATGRGDGVRRAADSIVEYAEAVAARDAGRLDEWSERVRAIEVYNHYDCDSTLGLRDWLLARLSEAGVAPS</sequence>
<dbReference type="EMBL" id="JAAGLU010000789">
    <property type="protein sequence ID" value="NEC93394.1"/>
    <property type="molecule type" value="Genomic_DNA"/>
</dbReference>
<comment type="caution">
    <text evidence="2">The sequence shown here is derived from an EMBL/GenBank/DDBJ whole genome shotgun (WGS) entry which is preliminary data.</text>
</comment>
<reference evidence="2" key="1">
    <citation type="submission" date="2020-01" db="EMBL/GenBank/DDBJ databases">
        <title>Insect and environment-associated Actinomycetes.</title>
        <authorList>
            <person name="Currrie C."/>
            <person name="Chevrette M."/>
            <person name="Carlson C."/>
            <person name="Stubbendieck R."/>
            <person name="Wendt-Pienkowski E."/>
        </authorList>
    </citation>
    <scope>NUCLEOTIDE SEQUENCE</scope>
    <source>
        <strain evidence="2">SID12501</strain>
    </source>
</reference>
<dbReference type="InterPro" id="IPR038720">
    <property type="entry name" value="YprB_RNase_H-like_dom"/>
</dbReference>
<feature type="non-terminal residue" evidence="2">
    <location>
        <position position="1"/>
    </location>
</feature>